<gene>
    <name evidence="5" type="ORF">NP075_03985</name>
</gene>
<reference evidence="5 6" key="1">
    <citation type="submission" date="2022-07" db="EMBL/GenBank/DDBJ databases">
        <title>Novel species in genus cellulomonas.</title>
        <authorList>
            <person name="Ye L."/>
        </authorList>
    </citation>
    <scope>NUCLEOTIDE SEQUENCE [LARGE SCALE GENOMIC DNA]</scope>
    <source>
        <strain evidence="6">zg-Y908</strain>
    </source>
</reference>
<proteinExistence type="predicted"/>
<sequence length="167" mass="17438">MTTRVLLTVYLAAVAAVTLAPAPADDGTLGVVRSAVAWLAGHGLPVTYLGVEAVANVVMFVPFGVLVGLLLPARRWWLVVLLGAATSGLVETVQRWLPTRYPTLQDVVMNTLGAAVGVGVLALVLRAQRSRTPRTGDAGTTTGRDPVRSRPVAGLLRRPGRPGSGRA</sequence>
<dbReference type="InterPro" id="IPR006976">
    <property type="entry name" value="VanZ-like"/>
</dbReference>
<dbReference type="Proteomes" id="UP001317322">
    <property type="component" value="Chromosome"/>
</dbReference>
<feature type="transmembrane region" description="Helical" evidence="2">
    <location>
        <begin position="48"/>
        <end position="71"/>
    </location>
</feature>
<dbReference type="PANTHER" id="PTHR28008">
    <property type="entry name" value="DOMAIN PROTEIN, PUTATIVE (AFU_ORTHOLOGUE AFUA_3G10980)-RELATED"/>
    <property type="match status" value="1"/>
</dbReference>
<feature type="transmembrane region" description="Helical" evidence="2">
    <location>
        <begin position="107"/>
        <end position="125"/>
    </location>
</feature>
<keyword evidence="2" id="KW-0812">Transmembrane</keyword>
<feature type="region of interest" description="Disordered" evidence="1">
    <location>
        <begin position="132"/>
        <end position="167"/>
    </location>
</feature>
<feature type="domain" description="VanZ-like" evidence="4">
    <location>
        <begin position="10"/>
        <end position="123"/>
    </location>
</feature>
<evidence type="ECO:0000313" key="5">
    <source>
        <dbReference type="EMBL" id="UUI65903.1"/>
    </source>
</evidence>
<feature type="compositionally biased region" description="Low complexity" evidence="1">
    <location>
        <begin position="133"/>
        <end position="144"/>
    </location>
</feature>
<feature type="chain" id="PRO_5046132709" evidence="3">
    <location>
        <begin position="25"/>
        <end position="167"/>
    </location>
</feature>
<dbReference type="EMBL" id="CP101989">
    <property type="protein sequence ID" value="UUI65903.1"/>
    <property type="molecule type" value="Genomic_DNA"/>
</dbReference>
<keyword evidence="2" id="KW-0472">Membrane</keyword>
<evidence type="ECO:0000256" key="3">
    <source>
        <dbReference type="SAM" id="SignalP"/>
    </source>
</evidence>
<feature type="transmembrane region" description="Helical" evidence="2">
    <location>
        <begin position="76"/>
        <end position="95"/>
    </location>
</feature>
<dbReference type="Pfam" id="PF04892">
    <property type="entry name" value="VanZ"/>
    <property type="match status" value="1"/>
</dbReference>
<evidence type="ECO:0000259" key="4">
    <source>
        <dbReference type="Pfam" id="PF04892"/>
    </source>
</evidence>
<keyword evidence="3" id="KW-0732">Signal</keyword>
<feature type="signal peptide" evidence="3">
    <location>
        <begin position="1"/>
        <end position="24"/>
    </location>
</feature>
<dbReference type="RefSeq" id="WP_227563985.1">
    <property type="nucleotide sequence ID" value="NZ_CP101989.1"/>
</dbReference>
<evidence type="ECO:0000313" key="6">
    <source>
        <dbReference type="Proteomes" id="UP001317322"/>
    </source>
</evidence>
<keyword evidence="6" id="KW-1185">Reference proteome</keyword>
<accession>A0ABY5KBZ4</accession>
<evidence type="ECO:0000256" key="1">
    <source>
        <dbReference type="SAM" id="MobiDB-lite"/>
    </source>
</evidence>
<evidence type="ECO:0000256" key="2">
    <source>
        <dbReference type="SAM" id="Phobius"/>
    </source>
</evidence>
<organism evidence="5 6">
    <name type="scientific">Cellulomonas wangsupingiae</name>
    <dbReference type="NCBI Taxonomy" id="2968085"/>
    <lineage>
        <taxon>Bacteria</taxon>
        <taxon>Bacillati</taxon>
        <taxon>Actinomycetota</taxon>
        <taxon>Actinomycetes</taxon>
        <taxon>Micrococcales</taxon>
        <taxon>Cellulomonadaceae</taxon>
        <taxon>Cellulomonas</taxon>
    </lineage>
</organism>
<protein>
    <submittedName>
        <fullName evidence="5">VanZ family protein</fullName>
    </submittedName>
</protein>
<keyword evidence="2" id="KW-1133">Transmembrane helix</keyword>
<name>A0ABY5KBZ4_9CELL</name>
<dbReference type="PANTHER" id="PTHR28008:SF1">
    <property type="entry name" value="DOMAIN PROTEIN, PUTATIVE (AFU_ORTHOLOGUE AFUA_3G10980)-RELATED"/>
    <property type="match status" value="1"/>
</dbReference>